<comment type="caution">
    <text evidence="3">The sequence shown here is derived from an EMBL/GenBank/DDBJ whole genome shotgun (WGS) entry which is preliminary data.</text>
</comment>
<evidence type="ECO:0000256" key="1">
    <source>
        <dbReference type="SAM" id="MobiDB-lite"/>
    </source>
</evidence>
<gene>
    <name evidence="3" type="ORF">A1507_05710</name>
</gene>
<organism evidence="3 4">
    <name type="scientific">Methylomonas koyamae</name>
    <dbReference type="NCBI Taxonomy" id="702114"/>
    <lineage>
        <taxon>Bacteria</taxon>
        <taxon>Pseudomonadati</taxon>
        <taxon>Pseudomonadota</taxon>
        <taxon>Gammaproteobacteria</taxon>
        <taxon>Methylococcales</taxon>
        <taxon>Methylococcaceae</taxon>
        <taxon>Methylomonas</taxon>
    </lineage>
</organism>
<dbReference type="RefSeq" id="WP_064039274.1">
    <property type="nucleotide sequence ID" value="NZ_LUUJ01000044.1"/>
</dbReference>
<feature type="region of interest" description="Disordered" evidence="1">
    <location>
        <begin position="1"/>
        <end position="26"/>
    </location>
</feature>
<protein>
    <submittedName>
        <fullName evidence="3">Uncharacterized protein</fullName>
    </submittedName>
</protein>
<keyword evidence="2" id="KW-1133">Transmembrane helix</keyword>
<accession>A0A177NS40</accession>
<reference evidence="3 4" key="1">
    <citation type="submission" date="2016-03" db="EMBL/GenBank/DDBJ databases">
        <authorList>
            <person name="Ploux O."/>
        </authorList>
    </citation>
    <scope>NUCLEOTIDE SEQUENCE [LARGE SCALE GENOMIC DNA]</scope>
    <source>
        <strain evidence="3 4">R-45378</strain>
    </source>
</reference>
<name>A0A177NS40_9GAMM</name>
<dbReference type="AlphaFoldDB" id="A0A177NS40"/>
<keyword evidence="2" id="KW-0812">Transmembrane</keyword>
<feature type="transmembrane region" description="Helical" evidence="2">
    <location>
        <begin position="49"/>
        <end position="68"/>
    </location>
</feature>
<dbReference type="EMBL" id="LUUJ01000044">
    <property type="protein sequence ID" value="OAI19850.1"/>
    <property type="molecule type" value="Genomic_DNA"/>
</dbReference>
<keyword evidence="2" id="KW-0472">Membrane</keyword>
<dbReference type="Proteomes" id="UP000077857">
    <property type="component" value="Unassembled WGS sequence"/>
</dbReference>
<feature type="compositionally biased region" description="Low complexity" evidence="1">
    <location>
        <begin position="8"/>
        <end position="26"/>
    </location>
</feature>
<sequence>MSLDENTNETANQAEEPNQAAANPAAAPTAAAGNALAGFLALKESNPKVFYGAIGGAAVVLLALMFSGGSDPKLPVHQQKPLVPGQSYVLKSPNTYDPNATVRLVSVPGSLAAYDDTEENDRDGSCKHMPMNTPVKLTQVQNDPTDKNLVWAEVEISASGECQGRRAWTSSINLQ</sequence>
<evidence type="ECO:0000313" key="3">
    <source>
        <dbReference type="EMBL" id="OAI19850.1"/>
    </source>
</evidence>
<evidence type="ECO:0000256" key="2">
    <source>
        <dbReference type="SAM" id="Phobius"/>
    </source>
</evidence>
<dbReference type="OrthoDB" id="5568673at2"/>
<evidence type="ECO:0000313" key="4">
    <source>
        <dbReference type="Proteomes" id="UP000077857"/>
    </source>
</evidence>
<proteinExistence type="predicted"/>